<dbReference type="GO" id="GO:0016787">
    <property type="term" value="F:hydrolase activity"/>
    <property type="evidence" value="ECO:0007669"/>
    <property type="project" value="UniProtKB-KW"/>
</dbReference>
<evidence type="ECO:0000313" key="7">
    <source>
        <dbReference type="Proteomes" id="UP000051166"/>
    </source>
</evidence>
<dbReference type="SUPFAM" id="SSF50891">
    <property type="entry name" value="Cyclophilin-like"/>
    <property type="match status" value="1"/>
</dbReference>
<evidence type="ECO:0000256" key="4">
    <source>
        <dbReference type="SAM" id="Coils"/>
    </source>
</evidence>
<dbReference type="PANTHER" id="PTHR43309">
    <property type="entry name" value="5-OXOPROLINASE SUBUNIT C"/>
    <property type="match status" value="1"/>
</dbReference>
<dbReference type="Pfam" id="PF02626">
    <property type="entry name" value="CT_A_B"/>
    <property type="match status" value="1"/>
</dbReference>
<proteinExistence type="predicted"/>
<keyword evidence="2" id="KW-0378">Hydrolase</keyword>
<protein>
    <recommendedName>
        <fullName evidence="5">Carboxyltransferase domain-containing protein</fullName>
    </recommendedName>
</protein>
<accession>A0A0R1UV37</accession>
<evidence type="ECO:0000256" key="2">
    <source>
        <dbReference type="ARBA" id="ARBA00022801"/>
    </source>
</evidence>
<evidence type="ECO:0000313" key="6">
    <source>
        <dbReference type="EMBL" id="KRL96935.1"/>
    </source>
</evidence>
<dbReference type="RefSeq" id="WP_054757988.1">
    <property type="nucleotide sequence ID" value="NZ_AZFQ01000054.1"/>
</dbReference>
<dbReference type="GO" id="GO:0005524">
    <property type="term" value="F:ATP binding"/>
    <property type="evidence" value="ECO:0007669"/>
    <property type="project" value="UniProtKB-KW"/>
</dbReference>
<dbReference type="GeneID" id="98309107"/>
<organism evidence="6 7">
    <name type="scientific">Liquorilactobacillus satsumensis DSM 16230 = JCM 12392</name>
    <dbReference type="NCBI Taxonomy" id="1423801"/>
    <lineage>
        <taxon>Bacteria</taxon>
        <taxon>Bacillati</taxon>
        <taxon>Bacillota</taxon>
        <taxon>Bacilli</taxon>
        <taxon>Lactobacillales</taxon>
        <taxon>Lactobacillaceae</taxon>
        <taxon>Liquorilactobacillus</taxon>
    </lineage>
</organism>
<keyword evidence="3" id="KW-0067">ATP-binding</keyword>
<dbReference type="InterPro" id="IPR029000">
    <property type="entry name" value="Cyclophilin-like_dom_sf"/>
</dbReference>
<dbReference type="SMART" id="SM00797">
    <property type="entry name" value="AHS2"/>
    <property type="match status" value="1"/>
</dbReference>
<keyword evidence="7" id="KW-1185">Reference proteome</keyword>
<dbReference type="Gene3D" id="2.40.100.10">
    <property type="entry name" value="Cyclophilin-like"/>
    <property type="match status" value="1"/>
</dbReference>
<dbReference type="AlphaFoldDB" id="A0A0R1UV37"/>
<evidence type="ECO:0000256" key="3">
    <source>
        <dbReference type="ARBA" id="ARBA00022840"/>
    </source>
</evidence>
<reference evidence="6 7" key="1">
    <citation type="journal article" date="2015" name="Genome Announc.">
        <title>Expanding the biotechnology potential of lactobacilli through comparative genomics of 213 strains and associated genera.</title>
        <authorList>
            <person name="Sun Z."/>
            <person name="Harris H.M."/>
            <person name="McCann A."/>
            <person name="Guo C."/>
            <person name="Argimon S."/>
            <person name="Zhang W."/>
            <person name="Yang X."/>
            <person name="Jeffery I.B."/>
            <person name="Cooney J.C."/>
            <person name="Kagawa T.F."/>
            <person name="Liu W."/>
            <person name="Song Y."/>
            <person name="Salvetti E."/>
            <person name="Wrobel A."/>
            <person name="Rasinkangas P."/>
            <person name="Parkhill J."/>
            <person name="Rea M.C."/>
            <person name="O'Sullivan O."/>
            <person name="Ritari J."/>
            <person name="Douillard F.P."/>
            <person name="Paul Ross R."/>
            <person name="Yang R."/>
            <person name="Briner A.E."/>
            <person name="Felis G.E."/>
            <person name="de Vos W.M."/>
            <person name="Barrangou R."/>
            <person name="Klaenhammer T.R."/>
            <person name="Caufield P.W."/>
            <person name="Cui Y."/>
            <person name="Zhang H."/>
            <person name="O'Toole P.W."/>
        </authorList>
    </citation>
    <scope>NUCLEOTIDE SEQUENCE [LARGE SCALE GENOMIC DNA]</scope>
    <source>
        <strain evidence="6 7">DSM 16230</strain>
    </source>
</reference>
<comment type="caution">
    <text evidence="6">The sequence shown here is derived from an EMBL/GenBank/DDBJ whole genome shotgun (WGS) entry which is preliminary data.</text>
</comment>
<dbReference type="PANTHER" id="PTHR43309:SF5">
    <property type="entry name" value="5-OXOPROLINASE SUBUNIT C"/>
    <property type="match status" value="1"/>
</dbReference>
<dbReference type="NCBIfam" id="TIGR00724">
    <property type="entry name" value="urea_amlyse_rel"/>
    <property type="match status" value="1"/>
</dbReference>
<dbReference type="EMBL" id="AZFQ01000054">
    <property type="protein sequence ID" value="KRL96935.1"/>
    <property type="molecule type" value="Genomic_DNA"/>
</dbReference>
<dbReference type="PATRIC" id="fig|1423801.4.peg.1919"/>
<keyword evidence="1" id="KW-0547">Nucleotide-binding</keyword>
<dbReference type="InterPro" id="IPR003778">
    <property type="entry name" value="CT_A_B"/>
</dbReference>
<dbReference type="OrthoDB" id="9782422at2"/>
<feature type="coiled-coil region" evidence="4">
    <location>
        <begin position="292"/>
        <end position="319"/>
    </location>
</feature>
<evidence type="ECO:0000259" key="5">
    <source>
        <dbReference type="SMART" id="SM00797"/>
    </source>
</evidence>
<name>A0A0R1UV37_9LACO</name>
<dbReference type="STRING" id="1423801.FD50_GL001877"/>
<evidence type="ECO:0000256" key="1">
    <source>
        <dbReference type="ARBA" id="ARBA00022741"/>
    </source>
</evidence>
<dbReference type="InterPro" id="IPR052708">
    <property type="entry name" value="PxpC"/>
</dbReference>
<gene>
    <name evidence="6" type="ORF">FD50_GL001877</name>
</gene>
<keyword evidence="4" id="KW-0175">Coiled coil</keyword>
<feature type="domain" description="Carboxyltransferase" evidence="5">
    <location>
        <begin position="25"/>
        <end position="305"/>
    </location>
</feature>
<dbReference type="Proteomes" id="UP000051166">
    <property type="component" value="Unassembled WGS sequence"/>
</dbReference>
<sequence>MAQFEILAGGLATTVQDTGRRGYQAQGIPVSGATDLFAHQLANLLVNNPVTAATLEFMLLGPKIKFNCHTFIAVTGGASNPCLNGKNLSRGKAYAVHCGDILSFSPMAAGRFGYLALAAGGILTAPLLQSRSTTVKISLGGYHGRKLAQGDLIPHNECFQMPSLAFRQTNLTAISQNKTVNVRFMQGPQWQLFSTEAQAAFTTKLFNISPQADRMGYRLAGDNLPVPNKNMLSEGTVLGNIQITRAGEPIVLLTDRQTAGGYPVIGTIIAADLSMFTQLTSEQKIHFKQVTLATATQALENQRASLKKLAVEFKELRYQQPLGPARKAAPKITKLIIQNQ</sequence>